<evidence type="ECO:0000256" key="2">
    <source>
        <dbReference type="SAM" id="Phobius"/>
    </source>
</evidence>
<feature type="transmembrane region" description="Helical" evidence="2">
    <location>
        <begin position="81"/>
        <end position="104"/>
    </location>
</feature>
<accession>A0A4P7GIC8</accession>
<keyword evidence="2" id="KW-1133">Transmembrane helix</keyword>
<dbReference type="GO" id="GO:0005886">
    <property type="term" value="C:plasma membrane"/>
    <property type="evidence" value="ECO:0007669"/>
    <property type="project" value="TreeGrafter"/>
</dbReference>
<sequence length="184" mass="19981">MSFPDAVQSSLRQYVIWRGRASRSEYWWFYLFTILVSIVTGILESALGTDSLSNLASLALLLPSLAVTVRRLHDSGRSAWWLLATVVPIVLAILLMFAGLIAVLGRSEAWVALFGLDIVLGLGALVTTVVLMCLPSTPGPNRYGPSPHDPQPGPYDTPQGHPPAPGHGYDYGYPPPYQDPNRPA</sequence>
<dbReference type="Proteomes" id="UP000294894">
    <property type="component" value="Chromosome"/>
</dbReference>
<protein>
    <submittedName>
        <fullName evidence="3">DUF805 domain-containing protein</fullName>
    </submittedName>
</protein>
<keyword evidence="4" id="KW-1185">Reference proteome</keyword>
<evidence type="ECO:0000256" key="1">
    <source>
        <dbReference type="SAM" id="MobiDB-lite"/>
    </source>
</evidence>
<dbReference type="InterPro" id="IPR008523">
    <property type="entry name" value="DUF805"/>
</dbReference>
<feature type="transmembrane region" description="Helical" evidence="2">
    <location>
        <begin position="110"/>
        <end position="134"/>
    </location>
</feature>
<dbReference type="PANTHER" id="PTHR34980">
    <property type="entry name" value="INNER MEMBRANE PROTEIN-RELATED-RELATED"/>
    <property type="match status" value="1"/>
</dbReference>
<dbReference type="EMBL" id="CP038267">
    <property type="protein sequence ID" value="QBR91439.1"/>
    <property type="molecule type" value="Genomic_DNA"/>
</dbReference>
<organism evidence="3 4">
    <name type="scientific">Nocardioides euryhalodurans</name>
    <dbReference type="NCBI Taxonomy" id="2518370"/>
    <lineage>
        <taxon>Bacteria</taxon>
        <taxon>Bacillati</taxon>
        <taxon>Actinomycetota</taxon>
        <taxon>Actinomycetes</taxon>
        <taxon>Propionibacteriales</taxon>
        <taxon>Nocardioidaceae</taxon>
        <taxon>Nocardioides</taxon>
    </lineage>
</organism>
<dbReference type="Pfam" id="PF05656">
    <property type="entry name" value="DUF805"/>
    <property type="match status" value="1"/>
</dbReference>
<dbReference type="PANTHER" id="PTHR34980:SF2">
    <property type="entry name" value="INNER MEMBRANE PROTEIN YHAH-RELATED"/>
    <property type="match status" value="1"/>
</dbReference>
<evidence type="ECO:0000313" key="4">
    <source>
        <dbReference type="Proteomes" id="UP000294894"/>
    </source>
</evidence>
<evidence type="ECO:0000313" key="3">
    <source>
        <dbReference type="EMBL" id="QBR91439.1"/>
    </source>
</evidence>
<dbReference type="AlphaFoldDB" id="A0A4P7GIC8"/>
<proteinExistence type="predicted"/>
<feature type="region of interest" description="Disordered" evidence="1">
    <location>
        <begin position="140"/>
        <end position="184"/>
    </location>
</feature>
<reference evidence="3 4" key="1">
    <citation type="submission" date="2019-03" db="EMBL/GenBank/DDBJ databases">
        <title>Three New Species of Nocardioides, Nocardioides euryhalodurans sp. nov., Nocardioides seonyuensis sp. nov. and Nocardioides eburneoflavus sp. nov., Iolated from Soil.</title>
        <authorList>
            <person name="Roh S.G."/>
            <person name="Lee C."/>
            <person name="Kim M.-K."/>
            <person name="Kim S.B."/>
        </authorList>
    </citation>
    <scope>NUCLEOTIDE SEQUENCE [LARGE SCALE GENOMIC DNA]</scope>
    <source>
        <strain evidence="3 4">MMS17-SY117</strain>
    </source>
</reference>
<name>A0A4P7GIC8_9ACTN</name>
<keyword evidence="2" id="KW-0812">Transmembrane</keyword>
<keyword evidence="2" id="KW-0472">Membrane</keyword>
<feature type="compositionally biased region" description="Pro residues" evidence="1">
    <location>
        <begin position="147"/>
        <end position="165"/>
    </location>
</feature>
<dbReference type="KEGG" id="noy:EXE57_03540"/>
<feature type="transmembrane region" description="Helical" evidence="2">
    <location>
        <begin position="27"/>
        <end position="46"/>
    </location>
</feature>
<dbReference type="OrthoDB" id="9812349at2"/>
<dbReference type="RefSeq" id="WP_135074055.1">
    <property type="nucleotide sequence ID" value="NZ_CP038267.1"/>
</dbReference>
<gene>
    <name evidence="3" type="ORF">EXE57_03540</name>
</gene>
<feature type="compositionally biased region" description="Pro residues" evidence="1">
    <location>
        <begin position="173"/>
        <end position="184"/>
    </location>
</feature>